<feature type="compositionally biased region" description="Low complexity" evidence="1">
    <location>
        <begin position="59"/>
        <end position="82"/>
    </location>
</feature>
<evidence type="ECO:0000313" key="3">
    <source>
        <dbReference type="EMBL" id="HIY97069.1"/>
    </source>
</evidence>
<comment type="caution">
    <text evidence="3">The sequence shown here is derived from an EMBL/GenBank/DDBJ whole genome shotgun (WGS) entry which is preliminary data.</text>
</comment>
<keyword evidence="2" id="KW-1133">Transmembrane helix</keyword>
<keyword evidence="2" id="KW-0812">Transmembrane</keyword>
<organism evidence="3 4">
    <name type="scientific">Candidatus Borkfalkia excrementigallinarum</name>
    <dbReference type="NCBI Taxonomy" id="2838506"/>
    <lineage>
        <taxon>Bacteria</taxon>
        <taxon>Bacillati</taxon>
        <taxon>Bacillota</taxon>
        <taxon>Clostridia</taxon>
        <taxon>Christensenellales</taxon>
        <taxon>Christensenellaceae</taxon>
        <taxon>Candidatus Borkfalkia</taxon>
    </lineage>
</organism>
<feature type="transmembrane region" description="Helical" evidence="2">
    <location>
        <begin position="257"/>
        <end position="280"/>
    </location>
</feature>
<dbReference type="Proteomes" id="UP000886750">
    <property type="component" value="Unassembled WGS sequence"/>
</dbReference>
<reference evidence="3" key="1">
    <citation type="journal article" date="2021" name="PeerJ">
        <title>Extensive microbial diversity within the chicken gut microbiome revealed by metagenomics and culture.</title>
        <authorList>
            <person name="Gilroy R."/>
            <person name="Ravi A."/>
            <person name="Getino M."/>
            <person name="Pursley I."/>
            <person name="Horton D.L."/>
            <person name="Alikhan N.F."/>
            <person name="Baker D."/>
            <person name="Gharbi K."/>
            <person name="Hall N."/>
            <person name="Watson M."/>
            <person name="Adriaenssens E.M."/>
            <person name="Foster-Nyarko E."/>
            <person name="Jarju S."/>
            <person name="Secka A."/>
            <person name="Antonio M."/>
            <person name="Oren A."/>
            <person name="Chaudhuri R.R."/>
            <person name="La Ragione R."/>
            <person name="Hildebrand F."/>
            <person name="Pallen M.J."/>
        </authorList>
    </citation>
    <scope>NUCLEOTIDE SEQUENCE</scope>
    <source>
        <strain evidence="3">1345</strain>
    </source>
</reference>
<dbReference type="AlphaFoldDB" id="A0A9D1ZWK7"/>
<evidence type="ECO:0000313" key="4">
    <source>
        <dbReference type="Proteomes" id="UP000886750"/>
    </source>
</evidence>
<feature type="transmembrane region" description="Helical" evidence="2">
    <location>
        <begin position="228"/>
        <end position="251"/>
    </location>
</feature>
<dbReference type="EMBL" id="DXCQ01000046">
    <property type="protein sequence ID" value="HIY97069.1"/>
    <property type="molecule type" value="Genomic_DNA"/>
</dbReference>
<gene>
    <name evidence="3" type="ORF">H9729_05215</name>
</gene>
<evidence type="ECO:0000256" key="2">
    <source>
        <dbReference type="SAM" id="Phobius"/>
    </source>
</evidence>
<accession>A0A9D1ZWK7</accession>
<reference evidence="3" key="2">
    <citation type="submission" date="2021-04" db="EMBL/GenBank/DDBJ databases">
        <authorList>
            <person name="Gilroy R."/>
        </authorList>
    </citation>
    <scope>NUCLEOTIDE SEQUENCE</scope>
    <source>
        <strain evidence="3">1345</strain>
    </source>
</reference>
<keyword evidence="2" id="KW-0472">Membrane</keyword>
<proteinExistence type="predicted"/>
<name>A0A9D1ZWK7_9FIRM</name>
<protein>
    <submittedName>
        <fullName evidence="3">Uncharacterized protein</fullName>
    </submittedName>
</protein>
<sequence>MKVWFRCYKCGEAFEAEERVRTDVCPHCMSFVDLARAEKITAADDKNTPDEGSFFAAHSARATPSSPKSAAKAAMLSAKESANGAPPAGEAGTPLQVSPQGSPAGAEAEDTYDSLYAKAEKMLTFGAWGNAAELFRRCLALRDCWQVRFGLVRAATRELTDLSKFADVQKDADAAFDQMTAAERLSLGKRYVPELEKKRKSIRKSYAALDLQGDKPLTKSTQKNSKKWIAAIILGFVIMLVLVMIGVIIYVDQPDDGIVIIIMGVVLGILGIVFASIAAARQKRTAAKLAAAADIAGNSRNVERAKLKAQIDAIDYLCGFLKY</sequence>
<evidence type="ECO:0000256" key="1">
    <source>
        <dbReference type="SAM" id="MobiDB-lite"/>
    </source>
</evidence>
<feature type="region of interest" description="Disordered" evidence="1">
    <location>
        <begin position="58"/>
        <end position="109"/>
    </location>
</feature>